<proteinExistence type="predicted"/>
<evidence type="ECO:0008006" key="3">
    <source>
        <dbReference type="Google" id="ProtNLM"/>
    </source>
</evidence>
<evidence type="ECO:0000313" key="1">
    <source>
        <dbReference type="EMBL" id="PIQ68581.1"/>
    </source>
</evidence>
<feature type="non-terminal residue" evidence="1">
    <location>
        <position position="171"/>
    </location>
</feature>
<reference evidence="1 2" key="1">
    <citation type="submission" date="2017-09" db="EMBL/GenBank/DDBJ databases">
        <title>Depth-based differentiation of microbial function through sediment-hosted aquifers and enrichment of novel symbionts in the deep terrestrial subsurface.</title>
        <authorList>
            <person name="Probst A.J."/>
            <person name="Ladd B."/>
            <person name="Jarett J.K."/>
            <person name="Geller-Mcgrath D.E."/>
            <person name="Sieber C.M."/>
            <person name="Emerson J.B."/>
            <person name="Anantharaman K."/>
            <person name="Thomas B.C."/>
            <person name="Malmstrom R."/>
            <person name="Stieglmeier M."/>
            <person name="Klingl A."/>
            <person name="Woyke T."/>
            <person name="Ryan C.M."/>
            <person name="Banfield J.F."/>
        </authorList>
    </citation>
    <scope>NUCLEOTIDE SEQUENCE [LARGE SCALE GENOMIC DNA]</scope>
    <source>
        <strain evidence="1">CG11_big_fil_rev_8_21_14_0_20_46_11</strain>
    </source>
</reference>
<evidence type="ECO:0000313" key="2">
    <source>
        <dbReference type="Proteomes" id="UP000229342"/>
    </source>
</evidence>
<organism evidence="1 2">
    <name type="scientific">Candidatus Taylorbacteria bacterium CG11_big_fil_rev_8_21_14_0_20_46_11</name>
    <dbReference type="NCBI Taxonomy" id="1975025"/>
    <lineage>
        <taxon>Bacteria</taxon>
        <taxon>Candidatus Tayloriibacteriota</taxon>
    </lineage>
</organism>
<name>A0A2H0KBE8_9BACT</name>
<protein>
    <recommendedName>
        <fullName evidence="3">LysM domain-containing protein</fullName>
    </recommendedName>
</protein>
<gene>
    <name evidence="1" type="ORF">COV91_03575</name>
</gene>
<accession>A0A2H0KBE8</accession>
<sequence length="171" mass="19564">MGKILSLLVLFSILITFQSCVGTEGIVGKKSIYEDAGFIVNDKDDEDLIYTIEDRTKLEHAKLINTLEDSISEELAATQRLPETTEEILEYQTKKNETLMLVAFSIYGDYRKWRELYSLNKDVLGDSYDLSHRPILKYRKPLRPYTPPMGNPYLIKSGDSLSLISKKVYGD</sequence>
<dbReference type="EMBL" id="PCVG01000044">
    <property type="protein sequence ID" value="PIQ68581.1"/>
    <property type="molecule type" value="Genomic_DNA"/>
</dbReference>
<dbReference type="AlphaFoldDB" id="A0A2H0KBE8"/>
<dbReference type="Proteomes" id="UP000229342">
    <property type="component" value="Unassembled WGS sequence"/>
</dbReference>
<dbReference type="PROSITE" id="PS51257">
    <property type="entry name" value="PROKAR_LIPOPROTEIN"/>
    <property type="match status" value="1"/>
</dbReference>
<comment type="caution">
    <text evidence="1">The sequence shown here is derived from an EMBL/GenBank/DDBJ whole genome shotgun (WGS) entry which is preliminary data.</text>
</comment>